<name>A0A067J9C6_JATCU</name>
<dbReference type="EMBL" id="KK916208">
    <property type="protein sequence ID" value="KDP20352.1"/>
    <property type="molecule type" value="Genomic_DNA"/>
</dbReference>
<dbReference type="AlphaFoldDB" id="A0A067J9C6"/>
<organism evidence="1 2">
    <name type="scientific">Jatropha curcas</name>
    <name type="common">Barbados nut</name>
    <dbReference type="NCBI Taxonomy" id="180498"/>
    <lineage>
        <taxon>Eukaryota</taxon>
        <taxon>Viridiplantae</taxon>
        <taxon>Streptophyta</taxon>
        <taxon>Embryophyta</taxon>
        <taxon>Tracheophyta</taxon>
        <taxon>Spermatophyta</taxon>
        <taxon>Magnoliopsida</taxon>
        <taxon>eudicotyledons</taxon>
        <taxon>Gunneridae</taxon>
        <taxon>Pentapetalae</taxon>
        <taxon>rosids</taxon>
        <taxon>fabids</taxon>
        <taxon>Malpighiales</taxon>
        <taxon>Euphorbiaceae</taxon>
        <taxon>Crotonoideae</taxon>
        <taxon>Jatropheae</taxon>
        <taxon>Jatropha</taxon>
    </lineage>
</organism>
<evidence type="ECO:0000313" key="2">
    <source>
        <dbReference type="Proteomes" id="UP000027138"/>
    </source>
</evidence>
<proteinExistence type="predicted"/>
<dbReference type="Proteomes" id="UP000027138">
    <property type="component" value="Unassembled WGS sequence"/>
</dbReference>
<evidence type="ECO:0000313" key="1">
    <source>
        <dbReference type="EMBL" id="KDP20352.1"/>
    </source>
</evidence>
<accession>A0A067J9C6</accession>
<gene>
    <name evidence="1" type="ORF">JCGZ_06737</name>
</gene>
<reference evidence="1 2" key="1">
    <citation type="journal article" date="2014" name="PLoS ONE">
        <title>Global Analysis of Gene Expression Profiles in Physic Nut (Jatropha curcas L.) Seedlings Exposed to Salt Stress.</title>
        <authorList>
            <person name="Zhang L."/>
            <person name="Zhang C."/>
            <person name="Wu P."/>
            <person name="Chen Y."/>
            <person name="Li M."/>
            <person name="Jiang H."/>
            <person name="Wu G."/>
        </authorList>
    </citation>
    <scope>NUCLEOTIDE SEQUENCE [LARGE SCALE GENOMIC DNA]</scope>
    <source>
        <strain evidence="2">cv. GZQX0401</strain>
        <tissue evidence="1">Young leaves</tissue>
    </source>
</reference>
<protein>
    <submittedName>
        <fullName evidence="1">Uncharacterized protein</fullName>
    </submittedName>
</protein>
<sequence length="58" mass="6586">MAWGVPMRTGVLQGKFFLARVRDLHGLGCATLHGRANLARSGRAICWKFKFHLNMCFH</sequence>
<keyword evidence="2" id="KW-1185">Reference proteome</keyword>